<dbReference type="Proteomes" id="UP000824890">
    <property type="component" value="Unassembled WGS sequence"/>
</dbReference>
<dbReference type="EMBL" id="JAGKQM010000003">
    <property type="protein sequence ID" value="KAH0935085.1"/>
    <property type="molecule type" value="Genomic_DNA"/>
</dbReference>
<evidence type="ECO:0000313" key="3">
    <source>
        <dbReference type="Proteomes" id="UP000824890"/>
    </source>
</evidence>
<dbReference type="PANTHER" id="PTHR45619">
    <property type="entry name" value="SERINE/THREONINE-PROTEIN PHOSPHATASE PP2A-RELATED"/>
    <property type="match status" value="1"/>
</dbReference>
<name>A0ABQ8E0C5_BRANA</name>
<reference evidence="2 3" key="1">
    <citation type="submission" date="2021-05" db="EMBL/GenBank/DDBJ databases">
        <title>Genome Assembly of Synthetic Allotetraploid Brassica napus Reveals Homoeologous Exchanges between Subgenomes.</title>
        <authorList>
            <person name="Davis J.T."/>
        </authorList>
    </citation>
    <scope>NUCLEOTIDE SEQUENCE [LARGE SCALE GENOMIC DNA]</scope>
    <source>
        <strain evidence="3">cv. Da-Ae</strain>
        <tissue evidence="2">Seedling</tissue>
    </source>
</reference>
<dbReference type="InterPro" id="IPR047129">
    <property type="entry name" value="PPA2-like"/>
</dbReference>
<evidence type="ECO:0000313" key="2">
    <source>
        <dbReference type="EMBL" id="KAH0935085.1"/>
    </source>
</evidence>
<feature type="region of interest" description="Disordered" evidence="1">
    <location>
        <begin position="136"/>
        <end position="161"/>
    </location>
</feature>
<organism evidence="2 3">
    <name type="scientific">Brassica napus</name>
    <name type="common">Rape</name>
    <dbReference type="NCBI Taxonomy" id="3708"/>
    <lineage>
        <taxon>Eukaryota</taxon>
        <taxon>Viridiplantae</taxon>
        <taxon>Streptophyta</taxon>
        <taxon>Embryophyta</taxon>
        <taxon>Tracheophyta</taxon>
        <taxon>Spermatophyta</taxon>
        <taxon>Magnoliopsida</taxon>
        <taxon>eudicotyledons</taxon>
        <taxon>Gunneridae</taxon>
        <taxon>Pentapetalae</taxon>
        <taxon>rosids</taxon>
        <taxon>malvids</taxon>
        <taxon>Brassicales</taxon>
        <taxon>Brassicaceae</taxon>
        <taxon>Brassiceae</taxon>
        <taxon>Brassica</taxon>
    </lineage>
</organism>
<accession>A0ABQ8E0C5</accession>
<sequence length="179" mass="20641">QLPTDSNNVADQLSVTSSTLININEQHNLNEIILFSYGSLRGFPTMSGGSKTTDLFLYTFLKSAILRENHKSKQITQVFGFYDECLRKYGNANVWEYFTEVFDYLPLIVLMESQRAKRCSFSCLHWDNCQERRTNVQTMEQQEEQSNEDDGGLGEKKHTRQGWSTWIEKTLSGKVFANS</sequence>
<protein>
    <submittedName>
        <fullName evidence="2">Uncharacterized protein</fullName>
    </submittedName>
</protein>
<feature type="compositionally biased region" description="Acidic residues" evidence="1">
    <location>
        <begin position="141"/>
        <end position="152"/>
    </location>
</feature>
<feature type="non-terminal residue" evidence="2">
    <location>
        <position position="1"/>
    </location>
</feature>
<gene>
    <name evidence="2" type="ORF">HID58_012202</name>
</gene>
<comment type="caution">
    <text evidence="2">The sequence shown here is derived from an EMBL/GenBank/DDBJ whole genome shotgun (WGS) entry which is preliminary data.</text>
</comment>
<proteinExistence type="predicted"/>
<evidence type="ECO:0000256" key="1">
    <source>
        <dbReference type="SAM" id="MobiDB-lite"/>
    </source>
</evidence>
<keyword evidence="3" id="KW-1185">Reference proteome</keyword>
<dbReference type="Gene3D" id="3.60.21.10">
    <property type="match status" value="1"/>
</dbReference>
<dbReference type="InterPro" id="IPR029052">
    <property type="entry name" value="Metallo-depent_PP-like"/>
</dbReference>
<dbReference type="SUPFAM" id="SSF56300">
    <property type="entry name" value="Metallo-dependent phosphatases"/>
    <property type="match status" value="1"/>
</dbReference>